<dbReference type="EMBL" id="CAEZTT010000034">
    <property type="protein sequence ID" value="CAB4573448.1"/>
    <property type="molecule type" value="Genomic_DNA"/>
</dbReference>
<name>A0A6J6EKI9_9ZZZZ</name>
<organism evidence="1">
    <name type="scientific">freshwater metagenome</name>
    <dbReference type="NCBI Taxonomy" id="449393"/>
    <lineage>
        <taxon>unclassified sequences</taxon>
        <taxon>metagenomes</taxon>
        <taxon>ecological metagenomes</taxon>
    </lineage>
</organism>
<evidence type="ECO:0000313" key="1">
    <source>
        <dbReference type="EMBL" id="CAB4573448.1"/>
    </source>
</evidence>
<dbReference type="AlphaFoldDB" id="A0A6J6EKI9"/>
<accession>A0A6J6EKI9</accession>
<reference evidence="1" key="1">
    <citation type="submission" date="2020-05" db="EMBL/GenBank/DDBJ databases">
        <authorList>
            <person name="Chiriac C."/>
            <person name="Salcher M."/>
            <person name="Ghai R."/>
            <person name="Kavagutti S V."/>
        </authorList>
    </citation>
    <scope>NUCLEOTIDE SEQUENCE</scope>
</reference>
<protein>
    <submittedName>
        <fullName evidence="1">Unannotated protein</fullName>
    </submittedName>
</protein>
<proteinExistence type="predicted"/>
<sequence>MISNDTVYFSMISTEHPFFIENERDFLSGSILCIQPDSKDNAFGLI</sequence>
<gene>
    <name evidence="1" type="ORF">UFOPK1726_00428</name>
</gene>